<dbReference type="EMBL" id="CP012524">
    <property type="protein sequence ID" value="ALC42774.1"/>
    <property type="molecule type" value="Genomic_DNA"/>
</dbReference>
<feature type="region of interest" description="Disordered" evidence="5">
    <location>
        <begin position="321"/>
        <end position="362"/>
    </location>
</feature>
<evidence type="ECO:0000256" key="5">
    <source>
        <dbReference type="SAM" id="MobiDB-lite"/>
    </source>
</evidence>
<protein>
    <submittedName>
        <fullName evidence="6">Vha36-2</fullName>
    </submittedName>
</protein>
<organism evidence="6 7">
    <name type="scientific">Drosophila busckii</name>
    <name type="common">Fruit fly</name>
    <dbReference type="NCBI Taxonomy" id="30019"/>
    <lineage>
        <taxon>Eukaryota</taxon>
        <taxon>Metazoa</taxon>
        <taxon>Ecdysozoa</taxon>
        <taxon>Arthropoda</taxon>
        <taxon>Hexapoda</taxon>
        <taxon>Insecta</taxon>
        <taxon>Pterygota</taxon>
        <taxon>Neoptera</taxon>
        <taxon>Endopterygota</taxon>
        <taxon>Diptera</taxon>
        <taxon>Brachycera</taxon>
        <taxon>Muscomorpha</taxon>
        <taxon>Ephydroidea</taxon>
        <taxon>Drosophilidae</taxon>
        <taxon>Drosophila</taxon>
    </lineage>
</organism>
<accession>A0A0M5J392</accession>
<gene>
    <name evidence="6" type="ORF">Dbus_chr2Rg2353</name>
</gene>
<dbReference type="InterPro" id="IPR002699">
    <property type="entry name" value="V_ATPase_D"/>
</dbReference>
<keyword evidence="7" id="KW-1185">Reference proteome</keyword>
<dbReference type="Pfam" id="PF01813">
    <property type="entry name" value="ATP-synt_D"/>
    <property type="match status" value="1"/>
</dbReference>
<keyword evidence="2" id="KW-0813">Transport</keyword>
<dbReference type="Proteomes" id="UP000494163">
    <property type="component" value="Chromosome 2R"/>
</dbReference>
<dbReference type="OrthoDB" id="7676488at2759"/>
<keyword evidence="3" id="KW-0406">Ion transport</keyword>
<dbReference type="Gene3D" id="1.10.287.3240">
    <property type="match status" value="1"/>
</dbReference>
<dbReference type="NCBIfam" id="TIGR00309">
    <property type="entry name" value="V_ATPase_subD"/>
    <property type="match status" value="1"/>
</dbReference>
<dbReference type="OMA" id="DFKPQMV"/>
<name>A0A0M5J392_DROBS</name>
<evidence type="ECO:0000256" key="3">
    <source>
        <dbReference type="ARBA" id="ARBA00023065"/>
    </source>
</evidence>
<evidence type="ECO:0000313" key="7">
    <source>
        <dbReference type="Proteomes" id="UP000494163"/>
    </source>
</evidence>
<dbReference type="SMR" id="A0A0M5J392"/>
<dbReference type="STRING" id="30019.A0A0M5J392"/>
<dbReference type="PANTHER" id="PTHR11671">
    <property type="entry name" value="V-TYPE ATP SYNTHASE SUBUNIT D"/>
    <property type="match status" value="1"/>
</dbReference>
<comment type="similarity">
    <text evidence="1">Belongs to the V-ATPase D subunit family.</text>
</comment>
<dbReference type="GO" id="GO:0046961">
    <property type="term" value="F:proton-transporting ATPase activity, rotational mechanism"/>
    <property type="evidence" value="ECO:0007669"/>
    <property type="project" value="InterPro"/>
</dbReference>
<dbReference type="AlphaFoldDB" id="A0A0M5J392"/>
<reference evidence="6 7" key="1">
    <citation type="submission" date="2015-08" db="EMBL/GenBank/DDBJ databases">
        <title>Ancestral chromatin configuration constrains chromatin evolution on differentiating sex chromosomes in Drosophila.</title>
        <authorList>
            <person name="Zhou Q."/>
            <person name="Bachtrog D."/>
        </authorList>
    </citation>
    <scope>NUCLEOTIDE SEQUENCE [LARGE SCALE GENOMIC DNA]</scope>
    <source>
        <tissue evidence="6">Whole larvae</tissue>
    </source>
</reference>
<evidence type="ECO:0000256" key="1">
    <source>
        <dbReference type="ARBA" id="ARBA00005850"/>
    </source>
</evidence>
<evidence type="ECO:0000256" key="2">
    <source>
        <dbReference type="ARBA" id="ARBA00022448"/>
    </source>
</evidence>
<proteinExistence type="inferred from homology"/>
<sequence>MTSSSDRLPIFPSRANLVIMQQRVLAAKRGMGLLKRKRDAIDLKLRDLNRLMDEREETVDNKIRLAIFSLAKANLLGTDFKPMIVSESKPGSAYMRRRHQKIVGVSINSFELEVHHPGGFPLAGLSCGGAQVQKVRGSFEEALREIVEVASMEYMLRMLVIASRQTNMRVNALDHVVIPRLVKTQKYISGELEELEREDFYRLKRSQAKQLEAKIAFSELIKTRNMTEEELNDYLRRGAFLHPVADVLFDEEEFNAESVEGRRRQVRIHSPVEIAEERKEFSLSRPSRRLSIKHSLTHRDSRHDSYLPAASSSGMQLFLQRGAQRDPRSSRANLLAPPHWRHRNTSSSSEEEDTDPATTKPN</sequence>
<evidence type="ECO:0000256" key="4">
    <source>
        <dbReference type="ARBA" id="ARBA00045737"/>
    </source>
</evidence>
<evidence type="ECO:0000313" key="6">
    <source>
        <dbReference type="EMBL" id="ALC42774.1"/>
    </source>
</evidence>
<comment type="function">
    <text evidence="4">Subunit of the V1 complex of vacuolar(H+)-ATPase (V-ATPase), a multisubunit enzyme composed of a peripheral complex (V1) that hydrolyzes ATP and a membrane integral complex (V0) that translocates protons. V-ATPase is responsible for acidifying and maintaining the pH of intracellular compartments and in some cell types, is targeted to the plasma membrane, where it is responsible for acidifying the extracellular environment.</text>
</comment>